<dbReference type="Pfam" id="PF00072">
    <property type="entry name" value="Response_reg"/>
    <property type="match status" value="1"/>
</dbReference>
<feature type="modified residue" description="4-aspartylphosphate" evidence="6">
    <location>
        <position position="51"/>
    </location>
</feature>
<evidence type="ECO:0000256" key="7">
    <source>
        <dbReference type="PROSITE-ProRule" id="PRU01091"/>
    </source>
</evidence>
<dbReference type="AlphaFoldDB" id="A0A1W2BE36"/>
<evidence type="ECO:0000259" key="9">
    <source>
        <dbReference type="PROSITE" id="PS51755"/>
    </source>
</evidence>
<feature type="domain" description="Response regulatory" evidence="8">
    <location>
        <begin position="2"/>
        <end position="116"/>
    </location>
</feature>
<dbReference type="PROSITE" id="PS50110">
    <property type="entry name" value="RESPONSE_REGULATORY"/>
    <property type="match status" value="1"/>
</dbReference>
<dbReference type="InterPro" id="IPR016032">
    <property type="entry name" value="Sig_transdc_resp-reg_C-effctor"/>
</dbReference>
<accession>A0A1W2BE36</accession>
<dbReference type="STRING" id="112901.SAMN04488500_107106"/>
<dbReference type="InterPro" id="IPR039420">
    <property type="entry name" value="WalR-like"/>
</dbReference>
<dbReference type="GO" id="GO:0006355">
    <property type="term" value="P:regulation of DNA-templated transcription"/>
    <property type="evidence" value="ECO:0007669"/>
    <property type="project" value="InterPro"/>
</dbReference>
<gene>
    <name evidence="10" type="ORF">SAMN04488500_107106</name>
</gene>
<dbReference type="Proteomes" id="UP000192738">
    <property type="component" value="Unassembled WGS sequence"/>
</dbReference>
<evidence type="ECO:0000256" key="2">
    <source>
        <dbReference type="ARBA" id="ARBA00023012"/>
    </source>
</evidence>
<evidence type="ECO:0000256" key="5">
    <source>
        <dbReference type="ARBA" id="ARBA00023163"/>
    </source>
</evidence>
<evidence type="ECO:0000256" key="1">
    <source>
        <dbReference type="ARBA" id="ARBA00022553"/>
    </source>
</evidence>
<dbReference type="SMART" id="SM00448">
    <property type="entry name" value="REC"/>
    <property type="match status" value="1"/>
</dbReference>
<feature type="DNA-binding region" description="OmpR/PhoB-type" evidence="7">
    <location>
        <begin position="125"/>
        <end position="222"/>
    </location>
</feature>
<protein>
    <submittedName>
        <fullName evidence="10">Transcriptional regulatory protein, C terminal</fullName>
    </submittedName>
</protein>
<dbReference type="InterPro" id="IPR036388">
    <property type="entry name" value="WH-like_DNA-bd_sf"/>
</dbReference>
<evidence type="ECO:0000313" key="10">
    <source>
        <dbReference type="EMBL" id="SMC70982.1"/>
    </source>
</evidence>
<dbReference type="InterPro" id="IPR011006">
    <property type="entry name" value="CheY-like_superfamily"/>
</dbReference>
<dbReference type="PANTHER" id="PTHR48111">
    <property type="entry name" value="REGULATOR OF RPOS"/>
    <property type="match status" value="1"/>
</dbReference>
<dbReference type="Gene3D" id="6.10.250.690">
    <property type="match status" value="1"/>
</dbReference>
<dbReference type="GO" id="GO:0005829">
    <property type="term" value="C:cytosol"/>
    <property type="evidence" value="ECO:0007669"/>
    <property type="project" value="TreeGrafter"/>
</dbReference>
<keyword evidence="1 6" id="KW-0597">Phosphoprotein</keyword>
<evidence type="ECO:0000256" key="3">
    <source>
        <dbReference type="ARBA" id="ARBA00023015"/>
    </source>
</evidence>
<dbReference type="Gene3D" id="1.10.10.10">
    <property type="entry name" value="Winged helix-like DNA-binding domain superfamily/Winged helix DNA-binding domain"/>
    <property type="match status" value="1"/>
</dbReference>
<dbReference type="CDD" id="cd00383">
    <property type="entry name" value="trans_reg_C"/>
    <property type="match status" value="1"/>
</dbReference>
<proteinExistence type="predicted"/>
<organism evidence="10 11">
    <name type="scientific">Sporomusa malonica</name>
    <dbReference type="NCBI Taxonomy" id="112901"/>
    <lineage>
        <taxon>Bacteria</taxon>
        <taxon>Bacillati</taxon>
        <taxon>Bacillota</taxon>
        <taxon>Negativicutes</taxon>
        <taxon>Selenomonadales</taxon>
        <taxon>Sporomusaceae</taxon>
        <taxon>Sporomusa</taxon>
    </lineage>
</organism>
<dbReference type="EMBL" id="FWXI01000007">
    <property type="protein sequence ID" value="SMC70982.1"/>
    <property type="molecule type" value="Genomic_DNA"/>
</dbReference>
<name>A0A1W2BE36_9FIRM</name>
<dbReference type="GO" id="GO:0000976">
    <property type="term" value="F:transcription cis-regulatory region binding"/>
    <property type="evidence" value="ECO:0007669"/>
    <property type="project" value="TreeGrafter"/>
</dbReference>
<evidence type="ECO:0000313" key="11">
    <source>
        <dbReference type="Proteomes" id="UP000192738"/>
    </source>
</evidence>
<evidence type="ECO:0000256" key="6">
    <source>
        <dbReference type="PROSITE-ProRule" id="PRU00169"/>
    </source>
</evidence>
<reference evidence="10 11" key="1">
    <citation type="submission" date="2017-04" db="EMBL/GenBank/DDBJ databases">
        <authorList>
            <person name="Afonso C.L."/>
            <person name="Miller P.J."/>
            <person name="Scott M.A."/>
            <person name="Spackman E."/>
            <person name="Goraichik I."/>
            <person name="Dimitrov K.M."/>
            <person name="Suarez D.L."/>
            <person name="Swayne D.E."/>
        </authorList>
    </citation>
    <scope>NUCLEOTIDE SEQUENCE [LARGE SCALE GENOMIC DNA]</scope>
    <source>
        <strain evidence="10 11">DSM 5090</strain>
    </source>
</reference>
<dbReference type="CDD" id="cd17574">
    <property type="entry name" value="REC_OmpR"/>
    <property type="match status" value="1"/>
</dbReference>
<dbReference type="GO" id="GO:0000156">
    <property type="term" value="F:phosphorelay response regulator activity"/>
    <property type="evidence" value="ECO:0007669"/>
    <property type="project" value="TreeGrafter"/>
</dbReference>
<dbReference type="InterPro" id="IPR001789">
    <property type="entry name" value="Sig_transdc_resp-reg_receiver"/>
</dbReference>
<feature type="domain" description="OmpR/PhoB-type" evidence="9">
    <location>
        <begin position="125"/>
        <end position="222"/>
    </location>
</feature>
<dbReference type="SMART" id="SM00862">
    <property type="entry name" value="Trans_reg_C"/>
    <property type="match status" value="1"/>
</dbReference>
<dbReference type="Gene3D" id="3.40.50.2300">
    <property type="match status" value="1"/>
</dbReference>
<dbReference type="SUPFAM" id="SSF52172">
    <property type="entry name" value="CheY-like"/>
    <property type="match status" value="1"/>
</dbReference>
<dbReference type="RefSeq" id="WP_084575617.1">
    <property type="nucleotide sequence ID" value="NZ_CP155572.1"/>
</dbReference>
<dbReference type="GO" id="GO:0032993">
    <property type="term" value="C:protein-DNA complex"/>
    <property type="evidence" value="ECO:0007669"/>
    <property type="project" value="TreeGrafter"/>
</dbReference>
<evidence type="ECO:0000256" key="4">
    <source>
        <dbReference type="ARBA" id="ARBA00023125"/>
    </source>
</evidence>
<dbReference type="PANTHER" id="PTHR48111:SF1">
    <property type="entry name" value="TWO-COMPONENT RESPONSE REGULATOR ORR33"/>
    <property type="match status" value="1"/>
</dbReference>
<dbReference type="InterPro" id="IPR001867">
    <property type="entry name" value="OmpR/PhoB-type_DNA-bd"/>
</dbReference>
<sequence>MRILMAEDDPFTGEILVMQFTKAGWNVEWSKDGDEALTLCTRNKYDLLLLDWILPGCTGIEICSLLRRRRNYVPIIMLTSRSTVEDCVTGLNCGADDYISKPFVFPELLARIQNLIRRTHAIDEAIIAESSKLEYRSDERAIAAKGQVVHLSKKEAALFEVLLRCKGQPVSREHLAVAIWKEKPVSLAAVDPLIAQLRRRLGPFRFCCSIENERGSGFVLRWED</sequence>
<dbReference type="PROSITE" id="PS51755">
    <property type="entry name" value="OMPR_PHOB"/>
    <property type="match status" value="1"/>
</dbReference>
<dbReference type="Pfam" id="PF00486">
    <property type="entry name" value="Trans_reg_C"/>
    <property type="match status" value="1"/>
</dbReference>
<dbReference type="OrthoDB" id="9790454at2"/>
<keyword evidence="2" id="KW-0902">Two-component regulatory system</keyword>
<keyword evidence="5" id="KW-0804">Transcription</keyword>
<evidence type="ECO:0000259" key="8">
    <source>
        <dbReference type="PROSITE" id="PS50110"/>
    </source>
</evidence>
<keyword evidence="11" id="KW-1185">Reference proteome</keyword>
<keyword evidence="4 7" id="KW-0238">DNA-binding</keyword>
<keyword evidence="3" id="KW-0805">Transcription regulation</keyword>
<dbReference type="SUPFAM" id="SSF46894">
    <property type="entry name" value="C-terminal effector domain of the bipartite response regulators"/>
    <property type="match status" value="1"/>
</dbReference>